<feature type="transmembrane region" description="Helical" evidence="9">
    <location>
        <begin position="94"/>
        <end position="111"/>
    </location>
</feature>
<keyword evidence="13" id="KW-1185">Reference proteome</keyword>
<keyword evidence="5" id="KW-0547">Nucleotide-binding</keyword>
<dbReference type="EMBL" id="BAAAQN010000034">
    <property type="protein sequence ID" value="GAA2042698.1"/>
    <property type="molecule type" value="Genomic_DNA"/>
</dbReference>
<keyword evidence="9" id="KW-1133">Transmembrane helix</keyword>
<accession>A0ABN2US30</accession>
<keyword evidence="3" id="KW-0597">Phosphoprotein</keyword>
<dbReference type="InterPro" id="IPR003594">
    <property type="entry name" value="HATPase_dom"/>
</dbReference>
<evidence type="ECO:0000313" key="13">
    <source>
        <dbReference type="Proteomes" id="UP001500751"/>
    </source>
</evidence>
<comment type="catalytic activity">
    <reaction evidence="1">
        <text>ATP + protein L-histidine = ADP + protein N-phospho-L-histidine.</text>
        <dbReference type="EC" id="2.7.13.3"/>
    </reaction>
</comment>
<dbReference type="Proteomes" id="UP001500751">
    <property type="component" value="Unassembled WGS sequence"/>
</dbReference>
<dbReference type="EC" id="2.7.13.3" evidence="2"/>
<dbReference type="Pfam" id="PF07730">
    <property type="entry name" value="HisKA_3"/>
    <property type="match status" value="1"/>
</dbReference>
<gene>
    <name evidence="12" type="ORF">GCM10009839_51960</name>
</gene>
<keyword evidence="4" id="KW-0808">Transferase</keyword>
<evidence type="ECO:0000259" key="11">
    <source>
        <dbReference type="Pfam" id="PF07730"/>
    </source>
</evidence>
<organism evidence="12 13">
    <name type="scientific">Catenulispora yoronensis</name>
    <dbReference type="NCBI Taxonomy" id="450799"/>
    <lineage>
        <taxon>Bacteria</taxon>
        <taxon>Bacillati</taxon>
        <taxon>Actinomycetota</taxon>
        <taxon>Actinomycetes</taxon>
        <taxon>Catenulisporales</taxon>
        <taxon>Catenulisporaceae</taxon>
        <taxon>Catenulispora</taxon>
    </lineage>
</organism>
<feature type="domain" description="Signal transduction histidine kinase subgroup 3 dimerisation and phosphoacceptor" evidence="11">
    <location>
        <begin position="202"/>
        <end position="267"/>
    </location>
</feature>
<dbReference type="InterPro" id="IPR011712">
    <property type="entry name" value="Sig_transdc_His_kin_sub3_dim/P"/>
</dbReference>
<evidence type="ECO:0000256" key="7">
    <source>
        <dbReference type="ARBA" id="ARBA00022840"/>
    </source>
</evidence>
<dbReference type="RefSeq" id="WP_344668266.1">
    <property type="nucleotide sequence ID" value="NZ_BAAAQN010000034.1"/>
</dbReference>
<keyword evidence="6" id="KW-0418">Kinase</keyword>
<feature type="domain" description="Histidine kinase/HSP90-like ATPase" evidence="10">
    <location>
        <begin position="324"/>
        <end position="440"/>
    </location>
</feature>
<dbReference type="InterPro" id="IPR036890">
    <property type="entry name" value="HATPase_C_sf"/>
</dbReference>
<dbReference type="Gene3D" id="1.20.5.1930">
    <property type="match status" value="1"/>
</dbReference>
<proteinExistence type="predicted"/>
<feature type="transmembrane region" description="Helical" evidence="9">
    <location>
        <begin position="21"/>
        <end position="42"/>
    </location>
</feature>
<evidence type="ECO:0000313" key="12">
    <source>
        <dbReference type="EMBL" id="GAA2042698.1"/>
    </source>
</evidence>
<name>A0ABN2US30_9ACTN</name>
<dbReference type="SUPFAM" id="SSF55874">
    <property type="entry name" value="ATPase domain of HSP90 chaperone/DNA topoisomerase II/histidine kinase"/>
    <property type="match status" value="1"/>
</dbReference>
<keyword evidence="7" id="KW-0067">ATP-binding</keyword>
<sequence>MDADPPNPPRAVRPPTARSTVLVWTGAALFPIMTLPSLLPGVPHPSYLSLRYIASTLAMGLLTGLLRRRPLTALTLMLAGSVVVVGAHRRSDDVLFLPFLGVDLAVGYIVATRTLKVATAAVTLSLAVQLWVIAYFRDYHRQRVAVAVTAPPGLSEGPHASVTIFGVLAMAVACMVGMLVSERRGHAAILRARSAAEAVTAERLRIARELHDMVAHSIGVIAIQAGVGGRVMATQPAETRKALQAIETISQETLSGLQRTLGALRENDPGPAASLESAASLQTAPGLADVDRLAATTTQAGVRVDVRWRGERRAVPADIELSGYRIVQEALTNVVRHSGARECRVTVDYREEELAIEIIDAGRGQNGQGGQGGQSGQGCVAGLDREREPERGAGPHGGYGKYGGYGIPGMRERVSLLHGDFTAGPRPDGGFRVAARLPVPAGAHR</sequence>
<feature type="transmembrane region" description="Helical" evidence="9">
    <location>
        <begin position="160"/>
        <end position="181"/>
    </location>
</feature>
<evidence type="ECO:0000256" key="2">
    <source>
        <dbReference type="ARBA" id="ARBA00012438"/>
    </source>
</evidence>
<dbReference type="PANTHER" id="PTHR24421:SF10">
    <property type="entry name" value="NITRATE_NITRITE SENSOR PROTEIN NARQ"/>
    <property type="match status" value="1"/>
</dbReference>
<evidence type="ECO:0000256" key="9">
    <source>
        <dbReference type="SAM" id="Phobius"/>
    </source>
</evidence>
<evidence type="ECO:0000256" key="8">
    <source>
        <dbReference type="ARBA" id="ARBA00023012"/>
    </source>
</evidence>
<feature type="transmembrane region" description="Helical" evidence="9">
    <location>
        <begin position="71"/>
        <end position="88"/>
    </location>
</feature>
<keyword evidence="8" id="KW-0902">Two-component regulatory system</keyword>
<keyword evidence="9" id="KW-0472">Membrane</keyword>
<evidence type="ECO:0000256" key="5">
    <source>
        <dbReference type="ARBA" id="ARBA00022741"/>
    </source>
</evidence>
<dbReference type="Gene3D" id="3.30.565.10">
    <property type="entry name" value="Histidine kinase-like ATPase, C-terminal domain"/>
    <property type="match status" value="1"/>
</dbReference>
<evidence type="ECO:0000256" key="3">
    <source>
        <dbReference type="ARBA" id="ARBA00022553"/>
    </source>
</evidence>
<dbReference type="PANTHER" id="PTHR24421">
    <property type="entry name" value="NITRATE/NITRITE SENSOR PROTEIN NARX-RELATED"/>
    <property type="match status" value="1"/>
</dbReference>
<dbReference type="InterPro" id="IPR050482">
    <property type="entry name" value="Sensor_HK_TwoCompSys"/>
</dbReference>
<evidence type="ECO:0000256" key="6">
    <source>
        <dbReference type="ARBA" id="ARBA00022777"/>
    </source>
</evidence>
<protein>
    <recommendedName>
        <fullName evidence="2">histidine kinase</fullName>
        <ecNumber evidence="2">2.7.13.3</ecNumber>
    </recommendedName>
</protein>
<dbReference type="Pfam" id="PF02518">
    <property type="entry name" value="HATPase_c"/>
    <property type="match status" value="1"/>
</dbReference>
<comment type="caution">
    <text evidence="12">The sequence shown here is derived from an EMBL/GenBank/DDBJ whole genome shotgun (WGS) entry which is preliminary data.</text>
</comment>
<feature type="transmembrane region" description="Helical" evidence="9">
    <location>
        <begin position="118"/>
        <end position="136"/>
    </location>
</feature>
<feature type="transmembrane region" description="Helical" evidence="9">
    <location>
        <begin position="48"/>
        <end position="66"/>
    </location>
</feature>
<keyword evidence="9" id="KW-0812">Transmembrane</keyword>
<dbReference type="CDD" id="cd16917">
    <property type="entry name" value="HATPase_UhpB-NarQ-NarX-like"/>
    <property type="match status" value="1"/>
</dbReference>
<evidence type="ECO:0000256" key="4">
    <source>
        <dbReference type="ARBA" id="ARBA00022679"/>
    </source>
</evidence>
<reference evidence="12 13" key="1">
    <citation type="journal article" date="2019" name="Int. J. Syst. Evol. Microbiol.">
        <title>The Global Catalogue of Microorganisms (GCM) 10K type strain sequencing project: providing services to taxonomists for standard genome sequencing and annotation.</title>
        <authorList>
            <consortium name="The Broad Institute Genomics Platform"/>
            <consortium name="The Broad Institute Genome Sequencing Center for Infectious Disease"/>
            <person name="Wu L."/>
            <person name="Ma J."/>
        </authorList>
    </citation>
    <scope>NUCLEOTIDE SEQUENCE [LARGE SCALE GENOMIC DNA]</scope>
    <source>
        <strain evidence="12 13">JCM 16014</strain>
    </source>
</reference>
<evidence type="ECO:0000259" key="10">
    <source>
        <dbReference type="Pfam" id="PF02518"/>
    </source>
</evidence>
<evidence type="ECO:0000256" key="1">
    <source>
        <dbReference type="ARBA" id="ARBA00000085"/>
    </source>
</evidence>